<gene>
    <name evidence="9" type="ORF">E4M00_01615</name>
</gene>
<dbReference type="InterPro" id="IPR001845">
    <property type="entry name" value="HTH_ArsR_DNA-bd_dom"/>
</dbReference>
<dbReference type="InterPro" id="IPR005471">
    <property type="entry name" value="Tscrpt_reg_IclR_N"/>
</dbReference>
<dbReference type="Pfam" id="PF01614">
    <property type="entry name" value="IclR_C"/>
    <property type="match status" value="1"/>
</dbReference>
<name>A0A4Y9R9I4_9MICO</name>
<evidence type="ECO:0000256" key="6">
    <source>
        <dbReference type="ARBA" id="ARBA00070406"/>
    </source>
</evidence>
<dbReference type="Pfam" id="PF09339">
    <property type="entry name" value="HTH_IclR"/>
    <property type="match status" value="1"/>
</dbReference>
<organism evidence="9 10">
    <name type="scientific">Orlajensenia leifsoniae</name>
    <dbReference type="NCBI Taxonomy" id="2561933"/>
    <lineage>
        <taxon>Bacteria</taxon>
        <taxon>Bacillati</taxon>
        <taxon>Actinomycetota</taxon>
        <taxon>Actinomycetes</taxon>
        <taxon>Micrococcales</taxon>
        <taxon>Microbacteriaceae</taxon>
        <taxon>Orlajensenia</taxon>
    </lineage>
</organism>
<dbReference type="EMBL" id="SPQZ01000001">
    <property type="protein sequence ID" value="TFV99925.1"/>
    <property type="molecule type" value="Genomic_DNA"/>
</dbReference>
<dbReference type="PROSITE" id="PS51078">
    <property type="entry name" value="ICLR_ED"/>
    <property type="match status" value="1"/>
</dbReference>
<dbReference type="CDD" id="cd00090">
    <property type="entry name" value="HTH_ARSR"/>
    <property type="match status" value="1"/>
</dbReference>
<dbReference type="PANTHER" id="PTHR30136:SF35">
    <property type="entry name" value="HTH-TYPE TRANSCRIPTIONAL REGULATOR RV1719"/>
    <property type="match status" value="1"/>
</dbReference>
<keyword evidence="1" id="KW-0319">Glycerol metabolism</keyword>
<dbReference type="GO" id="GO:0006071">
    <property type="term" value="P:glycerol metabolic process"/>
    <property type="evidence" value="ECO:0007669"/>
    <property type="project" value="UniProtKB-KW"/>
</dbReference>
<dbReference type="Gene3D" id="3.30.450.40">
    <property type="match status" value="1"/>
</dbReference>
<dbReference type="AlphaFoldDB" id="A0A4Y9R9I4"/>
<feature type="domain" description="HTH iclR-type" evidence="7">
    <location>
        <begin position="38"/>
        <end position="99"/>
    </location>
</feature>
<dbReference type="Proteomes" id="UP000298127">
    <property type="component" value="Unassembled WGS sequence"/>
</dbReference>
<evidence type="ECO:0000256" key="1">
    <source>
        <dbReference type="ARBA" id="ARBA00022798"/>
    </source>
</evidence>
<comment type="caution">
    <text evidence="9">The sequence shown here is derived from an EMBL/GenBank/DDBJ whole genome shotgun (WGS) entry which is preliminary data.</text>
</comment>
<reference evidence="9 10" key="1">
    <citation type="journal article" date="2018" name="J. Microbiol.">
        <title>Leifsonia flava sp. nov., a novel actinobacterium isolated from the rhizosphere of Aquilegia viridiflora.</title>
        <authorList>
            <person name="Cai Y."/>
            <person name="Tao W.Z."/>
            <person name="Ma Y.J."/>
            <person name="Cheng J."/>
            <person name="Zhang M.Y."/>
            <person name="Zhang Y.X."/>
        </authorList>
    </citation>
    <scope>NUCLEOTIDE SEQUENCE [LARGE SCALE GENOMIC DNA]</scope>
    <source>
        <strain evidence="9 10">SYP-B2174</strain>
    </source>
</reference>
<evidence type="ECO:0000256" key="4">
    <source>
        <dbReference type="ARBA" id="ARBA00023163"/>
    </source>
</evidence>
<accession>A0A4Y9R9I4</accession>
<protein>
    <recommendedName>
        <fullName evidence="6">Glycerol operon regulatory protein</fullName>
    </recommendedName>
</protein>
<dbReference type="InterPro" id="IPR014757">
    <property type="entry name" value="Tscrpt_reg_IclR_C"/>
</dbReference>
<dbReference type="SUPFAM" id="SSF55781">
    <property type="entry name" value="GAF domain-like"/>
    <property type="match status" value="1"/>
</dbReference>
<proteinExistence type="predicted"/>
<evidence type="ECO:0000313" key="10">
    <source>
        <dbReference type="Proteomes" id="UP000298127"/>
    </source>
</evidence>
<dbReference type="InterPro" id="IPR011991">
    <property type="entry name" value="ArsR-like_HTH"/>
</dbReference>
<dbReference type="PANTHER" id="PTHR30136">
    <property type="entry name" value="HELIX-TURN-HELIX TRANSCRIPTIONAL REGULATOR, ICLR FAMILY"/>
    <property type="match status" value="1"/>
</dbReference>
<evidence type="ECO:0000313" key="9">
    <source>
        <dbReference type="EMBL" id="TFV99925.1"/>
    </source>
</evidence>
<dbReference type="GO" id="GO:0045892">
    <property type="term" value="P:negative regulation of DNA-templated transcription"/>
    <property type="evidence" value="ECO:0007669"/>
    <property type="project" value="TreeGrafter"/>
</dbReference>
<sequence length="287" mass="30309">MRSGRAGSRRTSQPSCMMCIGEVGMPYSVNMQNPPGTIQSVGKAVSILRIFADGQPQRVSDIARSAGIGQSTASRLLSTLENAGLLDRDPVGNLYRLGPELITLGGAALNQHPLFRASRQILQNLAGHLGLGTNVAILSDGAVLYLANFEGPEAPRNHTIAGRRDPIHATSMGKCLLLGVPEEQRAAMLGDLERYTEATITNIAQLNLAVSEVERRGYAVDVDEFALGRASVAAPIRDSQGGIAGAMTISGPATALRLERRQDELAAHAIETADRIGSSLGFTASRS</sequence>
<dbReference type="SMART" id="SM00418">
    <property type="entry name" value="HTH_ARSR"/>
    <property type="match status" value="1"/>
</dbReference>
<keyword evidence="2" id="KW-0805">Transcription regulation</keyword>
<dbReference type="Gene3D" id="1.10.10.10">
    <property type="entry name" value="Winged helix-like DNA-binding domain superfamily/Winged helix DNA-binding domain"/>
    <property type="match status" value="1"/>
</dbReference>
<dbReference type="InterPro" id="IPR036390">
    <property type="entry name" value="WH_DNA-bd_sf"/>
</dbReference>
<keyword evidence="10" id="KW-1185">Reference proteome</keyword>
<dbReference type="PROSITE" id="PS51077">
    <property type="entry name" value="HTH_ICLR"/>
    <property type="match status" value="1"/>
</dbReference>
<dbReference type="SUPFAM" id="SSF46785">
    <property type="entry name" value="Winged helix' DNA-binding domain"/>
    <property type="match status" value="1"/>
</dbReference>
<feature type="domain" description="IclR-ED" evidence="8">
    <location>
        <begin position="100"/>
        <end position="282"/>
    </location>
</feature>
<evidence type="ECO:0000259" key="8">
    <source>
        <dbReference type="PROSITE" id="PS51078"/>
    </source>
</evidence>
<dbReference type="GO" id="GO:0003700">
    <property type="term" value="F:DNA-binding transcription factor activity"/>
    <property type="evidence" value="ECO:0007669"/>
    <property type="project" value="InterPro"/>
</dbReference>
<comment type="function">
    <text evidence="5">May be an activator protein for the gylABX operon.</text>
</comment>
<evidence type="ECO:0000256" key="5">
    <source>
        <dbReference type="ARBA" id="ARBA00058938"/>
    </source>
</evidence>
<keyword evidence="4" id="KW-0804">Transcription</keyword>
<dbReference type="FunFam" id="1.10.10.10:FF:000056">
    <property type="entry name" value="IclR family transcriptional regulator"/>
    <property type="match status" value="1"/>
</dbReference>
<dbReference type="InterPro" id="IPR050707">
    <property type="entry name" value="HTH_MetabolicPath_Reg"/>
</dbReference>
<dbReference type="SMART" id="SM00346">
    <property type="entry name" value="HTH_ICLR"/>
    <property type="match status" value="1"/>
</dbReference>
<evidence type="ECO:0000256" key="3">
    <source>
        <dbReference type="ARBA" id="ARBA00023125"/>
    </source>
</evidence>
<keyword evidence="3" id="KW-0238">DNA-binding</keyword>
<dbReference type="GO" id="GO:0003677">
    <property type="term" value="F:DNA binding"/>
    <property type="evidence" value="ECO:0007669"/>
    <property type="project" value="UniProtKB-KW"/>
</dbReference>
<evidence type="ECO:0000256" key="2">
    <source>
        <dbReference type="ARBA" id="ARBA00023015"/>
    </source>
</evidence>
<dbReference type="InterPro" id="IPR036388">
    <property type="entry name" value="WH-like_DNA-bd_sf"/>
</dbReference>
<dbReference type="InterPro" id="IPR029016">
    <property type="entry name" value="GAF-like_dom_sf"/>
</dbReference>
<evidence type="ECO:0000259" key="7">
    <source>
        <dbReference type="PROSITE" id="PS51077"/>
    </source>
</evidence>